<feature type="transmembrane region" description="Helical" evidence="2">
    <location>
        <begin position="86"/>
        <end position="106"/>
    </location>
</feature>
<proteinExistence type="predicted"/>
<feature type="compositionally biased region" description="Low complexity" evidence="1">
    <location>
        <begin position="383"/>
        <end position="393"/>
    </location>
</feature>
<evidence type="ECO:0000313" key="3">
    <source>
        <dbReference type="EMBL" id="KAK0547433.1"/>
    </source>
</evidence>
<feature type="compositionally biased region" description="Basic and acidic residues" evidence="1">
    <location>
        <begin position="367"/>
        <end position="376"/>
    </location>
</feature>
<comment type="caution">
    <text evidence="3">The sequence shown here is derived from an EMBL/GenBank/DDBJ whole genome shotgun (WGS) entry which is preliminary data.</text>
</comment>
<feature type="compositionally biased region" description="Basic and acidic residues" evidence="1">
    <location>
        <begin position="316"/>
        <end position="327"/>
    </location>
</feature>
<feature type="compositionally biased region" description="Pro residues" evidence="1">
    <location>
        <begin position="1"/>
        <end position="11"/>
    </location>
</feature>
<accession>A0AAN6JWJ2</accession>
<keyword evidence="2" id="KW-0472">Membrane</keyword>
<protein>
    <submittedName>
        <fullName evidence="3">Uncharacterized protein</fullName>
    </submittedName>
</protein>
<feature type="region of interest" description="Disordered" evidence="1">
    <location>
        <begin position="1"/>
        <end position="58"/>
    </location>
</feature>
<feature type="transmembrane region" description="Helical" evidence="2">
    <location>
        <begin position="127"/>
        <end position="148"/>
    </location>
</feature>
<name>A0AAN6JWJ2_9BASI</name>
<feature type="compositionally biased region" description="Low complexity" evidence="1">
    <location>
        <begin position="25"/>
        <end position="43"/>
    </location>
</feature>
<dbReference type="EMBL" id="JAPDMZ010000161">
    <property type="protein sequence ID" value="KAK0547433.1"/>
    <property type="molecule type" value="Genomic_DNA"/>
</dbReference>
<sequence length="401" mass="42838">MAYPPPSGPPPFDHDGEGYPTHNPYAAAPASGAGEYAYASGQSQSRPPPNAGSGWIGGGGRVGGNRRSAAGGAFGMLVQRSPLRGVVLFTAVLSALYLAVGAYVEFRSVGKAYEPGSIKIFDIIEGALFSAAAVIEVFGVYAAVKAVYPLVRLYSLASCISYGCTLAGELLGIIVHFSHKSAIIDSCTKYNTNATVASYYSGWWSDYNDDNVPRLTNINGTMVISAADAATWCNNIYKRYTPWSILWFIASIFIGGLFVILSFAFARQLLDPAFGRSRTRVAPSSRFNNGNNATTVPELRYDSYAMGSAGGAAGRRSTDSDYAWDSRDAKSPAYDPYSYGRFEEDGTTGAQDRKRGNDGDASTLVGEEDRKEKFGADEDDLQRSSSRAGSSRGVQLSDNPV</sequence>
<feature type="region of interest" description="Disordered" evidence="1">
    <location>
        <begin position="335"/>
        <end position="401"/>
    </location>
</feature>
<dbReference type="Proteomes" id="UP001176517">
    <property type="component" value="Unassembled WGS sequence"/>
</dbReference>
<feature type="transmembrane region" description="Helical" evidence="2">
    <location>
        <begin position="245"/>
        <end position="266"/>
    </location>
</feature>
<feature type="region of interest" description="Disordered" evidence="1">
    <location>
        <begin position="308"/>
        <end position="327"/>
    </location>
</feature>
<keyword evidence="4" id="KW-1185">Reference proteome</keyword>
<feature type="transmembrane region" description="Helical" evidence="2">
    <location>
        <begin position="154"/>
        <end position="175"/>
    </location>
</feature>
<dbReference type="AlphaFoldDB" id="A0AAN6JWJ2"/>
<organism evidence="3 4">
    <name type="scientific">Tilletia horrida</name>
    <dbReference type="NCBI Taxonomy" id="155126"/>
    <lineage>
        <taxon>Eukaryota</taxon>
        <taxon>Fungi</taxon>
        <taxon>Dikarya</taxon>
        <taxon>Basidiomycota</taxon>
        <taxon>Ustilaginomycotina</taxon>
        <taxon>Exobasidiomycetes</taxon>
        <taxon>Tilletiales</taxon>
        <taxon>Tilletiaceae</taxon>
        <taxon>Tilletia</taxon>
    </lineage>
</organism>
<gene>
    <name evidence="3" type="ORF">OC846_004851</name>
</gene>
<evidence type="ECO:0000313" key="4">
    <source>
        <dbReference type="Proteomes" id="UP001176517"/>
    </source>
</evidence>
<reference evidence="3" key="1">
    <citation type="journal article" date="2023" name="PhytoFront">
        <title>Draft Genome Resources of Seven Strains of Tilletia horrida, Causal Agent of Kernel Smut of Rice.</title>
        <authorList>
            <person name="Khanal S."/>
            <person name="Antony Babu S."/>
            <person name="Zhou X.G."/>
        </authorList>
    </citation>
    <scope>NUCLEOTIDE SEQUENCE</scope>
    <source>
        <strain evidence="3">TX6</strain>
    </source>
</reference>
<keyword evidence="2" id="KW-0812">Transmembrane</keyword>
<keyword evidence="2" id="KW-1133">Transmembrane helix</keyword>
<evidence type="ECO:0000256" key="1">
    <source>
        <dbReference type="SAM" id="MobiDB-lite"/>
    </source>
</evidence>
<evidence type="ECO:0000256" key="2">
    <source>
        <dbReference type="SAM" id="Phobius"/>
    </source>
</evidence>